<dbReference type="Gene3D" id="1.10.10.2320">
    <property type="match status" value="1"/>
</dbReference>
<protein>
    <submittedName>
        <fullName evidence="2">Phenylalanine--tRNA ligase alpha subunit</fullName>
    </submittedName>
</protein>
<dbReference type="Gene3D" id="3.30.1370.240">
    <property type="match status" value="1"/>
</dbReference>
<feature type="compositionally biased region" description="Low complexity" evidence="1">
    <location>
        <begin position="239"/>
        <end position="256"/>
    </location>
</feature>
<dbReference type="Gene3D" id="1.10.10.2330">
    <property type="match status" value="1"/>
</dbReference>
<accession>A0A101GKV7</accession>
<dbReference type="AlphaFoldDB" id="A0A101GKV7"/>
<comment type="caution">
    <text evidence="2">The sequence shown here is derived from an EMBL/GenBank/DDBJ whole genome shotgun (WGS) entry which is preliminary data.</text>
</comment>
<feature type="compositionally biased region" description="Low complexity" evidence="1">
    <location>
        <begin position="221"/>
        <end position="231"/>
    </location>
</feature>
<reference evidence="3" key="1">
    <citation type="journal article" date="2015" name="MBio">
        <title>Genome-Resolved Metagenomic Analysis Reveals Roles for Candidate Phyla and Other Microbial Community Members in Biogeochemical Transformations in Oil Reservoirs.</title>
        <authorList>
            <person name="Hu P."/>
            <person name="Tom L."/>
            <person name="Singh A."/>
            <person name="Thomas B.C."/>
            <person name="Baker B.J."/>
            <person name="Piceno Y.M."/>
            <person name="Andersen G.L."/>
            <person name="Banfield J.F."/>
        </authorList>
    </citation>
    <scope>NUCLEOTIDE SEQUENCE [LARGE SCALE GENOMIC DNA]</scope>
</reference>
<name>A0A101GKV7_9EURY</name>
<sequence>MELTLNEKKLLVALGPVGSADAADLADLMETRREAVVQYANLAGERGLVDVEKRVSRRYTPTEEGQAYIGKGLPERQVIESFGETIPMRDLQSHPLAKIAIGWMRKKNWVAIKDGVVQKTGNTAPGPDEAAFAHLSETGAIEDGVGVADLVKRGLVEEEETVAYTVSITPQGRQLLAGGLDLQEEAGTFTREQILSGSWKDLPLRRYDVGKLPKAGSCRVRSGTSTPSSSRRTTRPGRCRTPSSSASAGRSRQGMSMSAICTSMAARPHPPGGEAPGALQRPSSACSGPIRRASPSSTWRSTPNPR</sequence>
<proteinExistence type="predicted"/>
<organism evidence="2 3">
    <name type="scientific">Methanoculleus marisnigri</name>
    <dbReference type="NCBI Taxonomy" id="2198"/>
    <lineage>
        <taxon>Archaea</taxon>
        <taxon>Methanobacteriati</taxon>
        <taxon>Methanobacteriota</taxon>
        <taxon>Stenosarchaea group</taxon>
        <taxon>Methanomicrobia</taxon>
        <taxon>Methanomicrobiales</taxon>
        <taxon>Methanomicrobiaceae</taxon>
        <taxon>Methanoculleus</taxon>
    </lineage>
</organism>
<keyword evidence="2" id="KW-0436">Ligase</keyword>
<dbReference type="Proteomes" id="UP000054323">
    <property type="component" value="Unassembled WGS sequence"/>
</dbReference>
<evidence type="ECO:0000256" key="1">
    <source>
        <dbReference type="SAM" id="MobiDB-lite"/>
    </source>
</evidence>
<dbReference type="EMBL" id="LGGD01000241">
    <property type="protein sequence ID" value="KUK60313.1"/>
    <property type="molecule type" value="Genomic_DNA"/>
</dbReference>
<feature type="compositionally biased region" description="Polar residues" evidence="1">
    <location>
        <begin position="294"/>
        <end position="306"/>
    </location>
</feature>
<evidence type="ECO:0000313" key="2">
    <source>
        <dbReference type="EMBL" id="KUK60313.1"/>
    </source>
</evidence>
<gene>
    <name evidence="2" type="ORF">XD82_1652</name>
</gene>
<feature type="region of interest" description="Disordered" evidence="1">
    <location>
        <begin position="214"/>
        <end position="306"/>
    </location>
</feature>
<evidence type="ECO:0000313" key="3">
    <source>
        <dbReference type="Proteomes" id="UP000054323"/>
    </source>
</evidence>
<dbReference type="GO" id="GO:0016874">
    <property type="term" value="F:ligase activity"/>
    <property type="evidence" value="ECO:0007669"/>
    <property type="project" value="UniProtKB-KW"/>
</dbReference>